<dbReference type="SUPFAM" id="SSF53649">
    <property type="entry name" value="Alkaline phosphatase-like"/>
    <property type="match status" value="1"/>
</dbReference>
<keyword evidence="2" id="KW-0479">Metal-binding</keyword>
<evidence type="ECO:0000313" key="7">
    <source>
        <dbReference type="Proteomes" id="UP001527882"/>
    </source>
</evidence>
<sequence length="436" mass="48652">MVIRPNVVIITCHDLGRHLGCYGVSTVQTPSIDRMAEDGVLFSNYFTVSPVCSPSRGTMLTGRYPQSNGLMGLTHAPWSWALNEGERHLSHLMSEAGYRTMLFGIQHETSNADSLGFQEMYAQRQGAGLPRSCQEVAGEVVGFLRINKEADRPFYAQIGFFETHRPFNFAGVEPDDSHGVYIPPYILDNEESRAQFAQLQGDVRSVDAAVQSIQEALRETGQERDTLFVFTADHGIEFPRAKWYCYDPGIEIALIMRWPGGGLEGGKRCESLLSNIDFLPTLLDLIDVSAPRNLDGTSFKALIPGQEADDTSAAPQKAVFSIFEGGLTMVHPTVSRAVRTEHYKLIRHFWPARKHEVPVNIANPELKQKMPVVQLFDLDKDPNEFCNVADDPAYAGILSELSGQLWAWLERVDDPILKGPTPTPYYQEAIADYIKK</sequence>
<dbReference type="Pfam" id="PF00884">
    <property type="entry name" value="Sulfatase"/>
    <property type="match status" value="1"/>
</dbReference>
<dbReference type="Proteomes" id="UP001527882">
    <property type="component" value="Unassembled WGS sequence"/>
</dbReference>
<dbReference type="Gene3D" id="3.40.720.10">
    <property type="entry name" value="Alkaline Phosphatase, subunit A"/>
    <property type="match status" value="1"/>
</dbReference>
<protein>
    <submittedName>
        <fullName evidence="6">Sulfatase</fullName>
    </submittedName>
</protein>
<dbReference type="InterPro" id="IPR024607">
    <property type="entry name" value="Sulfatase_CS"/>
</dbReference>
<keyword evidence="4" id="KW-0106">Calcium</keyword>
<dbReference type="CDD" id="cd16027">
    <property type="entry name" value="SGSH"/>
    <property type="match status" value="1"/>
</dbReference>
<evidence type="ECO:0000313" key="6">
    <source>
        <dbReference type="EMBL" id="MCZ8513877.1"/>
    </source>
</evidence>
<evidence type="ECO:0000256" key="2">
    <source>
        <dbReference type="ARBA" id="ARBA00022723"/>
    </source>
</evidence>
<comment type="caution">
    <text evidence="6">The sequence shown here is derived from an EMBL/GenBank/DDBJ whole genome shotgun (WGS) entry which is preliminary data.</text>
</comment>
<evidence type="ECO:0000256" key="3">
    <source>
        <dbReference type="ARBA" id="ARBA00022801"/>
    </source>
</evidence>
<feature type="domain" description="Sulfatase N-terminal" evidence="5">
    <location>
        <begin position="5"/>
        <end position="288"/>
    </location>
</feature>
<keyword evidence="7" id="KW-1185">Reference proteome</keyword>
<dbReference type="PANTHER" id="PTHR42693">
    <property type="entry name" value="ARYLSULFATASE FAMILY MEMBER"/>
    <property type="match status" value="1"/>
</dbReference>
<proteinExistence type="inferred from homology"/>
<dbReference type="PROSITE" id="PS00523">
    <property type="entry name" value="SULFATASE_1"/>
    <property type="match status" value="1"/>
</dbReference>
<dbReference type="EMBL" id="JAQAGZ010000009">
    <property type="protein sequence ID" value="MCZ8513877.1"/>
    <property type="molecule type" value="Genomic_DNA"/>
</dbReference>
<organism evidence="6 7">
    <name type="scientific">Paenibacillus gyeongsangnamensis</name>
    <dbReference type="NCBI Taxonomy" id="3388067"/>
    <lineage>
        <taxon>Bacteria</taxon>
        <taxon>Bacillati</taxon>
        <taxon>Bacillota</taxon>
        <taxon>Bacilli</taxon>
        <taxon>Bacillales</taxon>
        <taxon>Paenibacillaceae</taxon>
        <taxon>Paenibacillus</taxon>
    </lineage>
</organism>
<dbReference type="RefSeq" id="WP_269882398.1">
    <property type="nucleotide sequence ID" value="NZ_JAQAGZ010000009.1"/>
</dbReference>
<evidence type="ECO:0000256" key="1">
    <source>
        <dbReference type="ARBA" id="ARBA00008779"/>
    </source>
</evidence>
<comment type="similarity">
    <text evidence="1">Belongs to the sulfatase family.</text>
</comment>
<accession>A0ABT4QAU4</accession>
<gene>
    <name evidence="6" type="ORF">O9H85_15845</name>
</gene>
<reference evidence="6 7" key="1">
    <citation type="submission" date="2022-12" db="EMBL/GenBank/DDBJ databases">
        <title>Draft genome sequence of Paenibacillus sp. dW9.</title>
        <authorList>
            <person name="Choi E.-W."/>
            <person name="Kim D.-U."/>
        </authorList>
    </citation>
    <scope>NUCLEOTIDE SEQUENCE [LARGE SCALE GENOMIC DNA]</scope>
    <source>
        <strain evidence="7">dW9</strain>
    </source>
</reference>
<keyword evidence="3" id="KW-0378">Hydrolase</keyword>
<dbReference type="InterPro" id="IPR017850">
    <property type="entry name" value="Alkaline_phosphatase_core_sf"/>
</dbReference>
<dbReference type="PANTHER" id="PTHR42693:SF53">
    <property type="entry name" value="ENDO-4-O-SULFATASE"/>
    <property type="match status" value="1"/>
</dbReference>
<name>A0ABT4QAU4_9BACL</name>
<evidence type="ECO:0000256" key="4">
    <source>
        <dbReference type="ARBA" id="ARBA00022837"/>
    </source>
</evidence>
<dbReference type="InterPro" id="IPR050738">
    <property type="entry name" value="Sulfatase"/>
</dbReference>
<dbReference type="InterPro" id="IPR000917">
    <property type="entry name" value="Sulfatase_N"/>
</dbReference>
<evidence type="ECO:0000259" key="5">
    <source>
        <dbReference type="Pfam" id="PF00884"/>
    </source>
</evidence>